<proteinExistence type="predicted"/>
<dbReference type="AlphaFoldDB" id="A0A6M2DAV4"/>
<organism evidence="1">
    <name type="scientific">Rhipicephalus microplus</name>
    <name type="common">Cattle tick</name>
    <name type="synonym">Boophilus microplus</name>
    <dbReference type="NCBI Taxonomy" id="6941"/>
    <lineage>
        <taxon>Eukaryota</taxon>
        <taxon>Metazoa</taxon>
        <taxon>Ecdysozoa</taxon>
        <taxon>Arthropoda</taxon>
        <taxon>Chelicerata</taxon>
        <taxon>Arachnida</taxon>
        <taxon>Acari</taxon>
        <taxon>Parasitiformes</taxon>
        <taxon>Ixodida</taxon>
        <taxon>Ixodoidea</taxon>
        <taxon>Ixodidae</taxon>
        <taxon>Rhipicephalinae</taxon>
        <taxon>Rhipicephalus</taxon>
        <taxon>Boophilus</taxon>
    </lineage>
</organism>
<reference evidence="1" key="1">
    <citation type="submission" date="2019-09" db="EMBL/GenBank/DDBJ databases">
        <title>Organ-specific transcriptomic study of the physiology of the cattle tick, Rhipicephalus microplus.</title>
        <authorList>
            <person name="Tirloni L."/>
            <person name="Braz G."/>
            <person name="Gandara A.C.P."/>
            <person name="Sabadin G.A."/>
            <person name="da Silva R.M."/>
            <person name="Guizzo M.G."/>
            <person name="Machado J.A."/>
            <person name="Costa E.P."/>
            <person name="Gomes H.F."/>
            <person name="Moraes J."/>
            <person name="Mota M.B.S."/>
            <person name="Mesquita R.D."/>
            <person name="Alvarenga P.H."/>
            <person name="Alves F."/>
            <person name="Seixas A."/>
            <person name="da Fonseca R.N."/>
            <person name="Fogaca A."/>
            <person name="Logullo C."/>
            <person name="Tanaka A."/>
            <person name="Daffre S."/>
            <person name="Termignoni C."/>
            <person name="Vaz I.S.Jr."/>
            <person name="Oliveira P.L."/>
            <person name="Ribeiro J.M."/>
        </authorList>
    </citation>
    <scope>NUCLEOTIDE SEQUENCE</scope>
    <source>
        <strain evidence="1">Porto Alegre</strain>
    </source>
</reference>
<sequence>MVQKKQITINTLFSRNMRIAAVLLSVLLLLLFVVHQAALGEAHSRIVQSFITTKRTRTPISKNEKCKSCLASAALYVVCVR</sequence>
<accession>A0A6M2DAV4</accession>
<protein>
    <submittedName>
        <fullName evidence="1">Putative secreted protein</fullName>
    </submittedName>
</protein>
<name>A0A6M2DAV4_RHIMP</name>
<dbReference type="EMBL" id="GHWJ01010502">
    <property type="protein sequence ID" value="NOV43239.1"/>
    <property type="molecule type" value="Transcribed_RNA"/>
</dbReference>
<evidence type="ECO:0000313" key="1">
    <source>
        <dbReference type="EMBL" id="NOV43239.1"/>
    </source>
</evidence>